<feature type="repeat" description="WD" evidence="3">
    <location>
        <begin position="158"/>
        <end position="199"/>
    </location>
</feature>
<dbReference type="PROSITE" id="PS51257">
    <property type="entry name" value="PROKAR_LIPOPROTEIN"/>
    <property type="match status" value="1"/>
</dbReference>
<comment type="caution">
    <text evidence="4">The sequence shown here is derived from an EMBL/GenBank/DDBJ whole genome shotgun (WGS) entry which is preliminary data.</text>
</comment>
<dbReference type="AlphaFoldDB" id="A0A1C3EPN4"/>
<dbReference type="InterPro" id="IPR036322">
    <property type="entry name" value="WD40_repeat_dom_sf"/>
</dbReference>
<keyword evidence="5" id="KW-1185">Reference proteome</keyword>
<dbReference type="PROSITE" id="PS50082">
    <property type="entry name" value="WD_REPEATS_2"/>
    <property type="match status" value="1"/>
</dbReference>
<sequence>MRKYVCALIIVLLAGCGNDEGIKSVNRIQLTDSPVEQALLSADGNLTALVTSSQNIQVWENTLKAKVLDIASGTFRGQIVSLLISEDNSTLVAANARQVFFWDIATGEKLAEHILSGIHPMAKIRGLAISMKSQSLIAGFSDGSVTAMNLSSGNTKTLTVHNKSVNHLYFSPDGVSVITAADDGLVKHWLLANGKVQEQYKFDHSISSLAVDRSFERFFASGVMKKQRIIHLDASKAPSNLSYSKRFKWFKKAIFVEGAPILITASSKSEITGWNENKGKEVMSWKITDSDDEVRILDIEMSDSNHLYSISTEGVLESWDVKPLVTASLQ</sequence>
<dbReference type="PROSITE" id="PS50294">
    <property type="entry name" value="WD_REPEATS_REGION"/>
    <property type="match status" value="1"/>
</dbReference>
<dbReference type="SMART" id="SM00320">
    <property type="entry name" value="WD40"/>
    <property type="match status" value="4"/>
</dbReference>
<reference evidence="4 5" key="1">
    <citation type="submission" date="2016-05" db="EMBL/GenBank/DDBJ databases">
        <title>Genomic Taxonomy of the Vibrionaceae.</title>
        <authorList>
            <person name="Gomez-Gil B."/>
            <person name="Enciso-Ibarra J."/>
        </authorList>
    </citation>
    <scope>NUCLEOTIDE SEQUENCE [LARGE SCALE GENOMIC DNA]</scope>
    <source>
        <strain evidence="4 5">CAIM 1920</strain>
    </source>
</reference>
<dbReference type="Proteomes" id="UP000094936">
    <property type="component" value="Unassembled WGS sequence"/>
</dbReference>
<name>A0A1C3EPN4_9GAMM</name>
<dbReference type="SUPFAM" id="SSF50978">
    <property type="entry name" value="WD40 repeat-like"/>
    <property type="match status" value="1"/>
</dbReference>
<keyword evidence="1 3" id="KW-0853">WD repeat</keyword>
<dbReference type="Pfam" id="PF00400">
    <property type="entry name" value="WD40"/>
    <property type="match status" value="1"/>
</dbReference>
<proteinExistence type="predicted"/>
<protein>
    <submittedName>
        <fullName evidence="4">Uncharacterized protein</fullName>
    </submittedName>
</protein>
<keyword evidence="2" id="KW-0677">Repeat</keyword>
<dbReference type="STRING" id="1080227.A8L45_04480"/>
<gene>
    <name evidence="4" type="ORF">A8L45_04480</name>
</gene>
<evidence type="ECO:0000256" key="1">
    <source>
        <dbReference type="ARBA" id="ARBA00022574"/>
    </source>
</evidence>
<dbReference type="InterPro" id="IPR015943">
    <property type="entry name" value="WD40/YVTN_repeat-like_dom_sf"/>
</dbReference>
<dbReference type="Gene3D" id="2.130.10.10">
    <property type="entry name" value="YVTN repeat-like/Quinoprotein amine dehydrogenase"/>
    <property type="match status" value="1"/>
</dbReference>
<dbReference type="RefSeq" id="WP_068899672.1">
    <property type="nucleotide sequence ID" value="NZ_JBHUIF010000033.1"/>
</dbReference>
<evidence type="ECO:0000256" key="3">
    <source>
        <dbReference type="PROSITE-ProRule" id="PRU00221"/>
    </source>
</evidence>
<evidence type="ECO:0000256" key="2">
    <source>
        <dbReference type="ARBA" id="ARBA00022737"/>
    </source>
</evidence>
<organism evidence="4 5">
    <name type="scientific">Veronia pacifica</name>
    <dbReference type="NCBI Taxonomy" id="1080227"/>
    <lineage>
        <taxon>Bacteria</taxon>
        <taxon>Pseudomonadati</taxon>
        <taxon>Pseudomonadota</taxon>
        <taxon>Gammaproteobacteria</taxon>
        <taxon>Vibrionales</taxon>
        <taxon>Vibrionaceae</taxon>
        <taxon>Veronia</taxon>
    </lineage>
</organism>
<dbReference type="PANTHER" id="PTHR22847">
    <property type="entry name" value="WD40 REPEAT PROTEIN"/>
    <property type="match status" value="1"/>
</dbReference>
<dbReference type="PANTHER" id="PTHR22847:SF637">
    <property type="entry name" value="WD REPEAT DOMAIN 5B"/>
    <property type="match status" value="1"/>
</dbReference>
<accession>A0A1C3EPN4</accession>
<dbReference type="InterPro" id="IPR001680">
    <property type="entry name" value="WD40_rpt"/>
</dbReference>
<dbReference type="EMBL" id="LYBM01000005">
    <property type="protein sequence ID" value="ODA35176.1"/>
    <property type="molecule type" value="Genomic_DNA"/>
</dbReference>
<evidence type="ECO:0000313" key="4">
    <source>
        <dbReference type="EMBL" id="ODA35176.1"/>
    </source>
</evidence>
<evidence type="ECO:0000313" key="5">
    <source>
        <dbReference type="Proteomes" id="UP000094936"/>
    </source>
</evidence>